<gene>
    <name evidence="2" type="ORF">PR048_031776</name>
</gene>
<evidence type="ECO:0000313" key="2">
    <source>
        <dbReference type="EMBL" id="KAJ8867967.1"/>
    </source>
</evidence>
<feature type="compositionally biased region" description="Basic and acidic residues" evidence="1">
    <location>
        <begin position="206"/>
        <end position="218"/>
    </location>
</feature>
<keyword evidence="3" id="KW-1185">Reference proteome</keyword>
<evidence type="ECO:0000313" key="3">
    <source>
        <dbReference type="Proteomes" id="UP001159363"/>
    </source>
</evidence>
<protein>
    <submittedName>
        <fullName evidence="2">Uncharacterized protein</fullName>
    </submittedName>
</protein>
<feature type="compositionally biased region" description="Basic and acidic residues" evidence="1">
    <location>
        <begin position="1"/>
        <end position="14"/>
    </location>
</feature>
<dbReference type="Proteomes" id="UP001159363">
    <property type="component" value="Chromosome 14"/>
</dbReference>
<sequence length="262" mass="29128">MHGWGKREISEKTCRPAASSGTIPICENPGVTRSRIEPGSPRSRAGSLTTQPSWIVAPFQLETVPLTSSGRGATVAERLYCSPPTNANRVQSAVGSLHIFAIGNHAVRVLTGICRFPRPCIPVLLHSHLISPSSALKTSMLKGAQISQHHRLADVCWRWRYFDAFAWTRRTQGEETPDVIILPAGSPSPGPRPPLTLRSSHSLPCIHREGRRDRDRKRGGWRPSQREMGGNYREGQAGMVCNTPRRGNEKLEIRGRLRRRRS</sequence>
<organism evidence="2 3">
    <name type="scientific">Dryococelus australis</name>
    <dbReference type="NCBI Taxonomy" id="614101"/>
    <lineage>
        <taxon>Eukaryota</taxon>
        <taxon>Metazoa</taxon>
        <taxon>Ecdysozoa</taxon>
        <taxon>Arthropoda</taxon>
        <taxon>Hexapoda</taxon>
        <taxon>Insecta</taxon>
        <taxon>Pterygota</taxon>
        <taxon>Neoptera</taxon>
        <taxon>Polyneoptera</taxon>
        <taxon>Phasmatodea</taxon>
        <taxon>Verophasmatodea</taxon>
        <taxon>Anareolatae</taxon>
        <taxon>Phasmatidae</taxon>
        <taxon>Eurycanthinae</taxon>
        <taxon>Dryococelus</taxon>
    </lineage>
</organism>
<accession>A0ABQ9G685</accession>
<name>A0ABQ9G685_9NEOP</name>
<comment type="caution">
    <text evidence="2">The sequence shown here is derived from an EMBL/GenBank/DDBJ whole genome shotgun (WGS) entry which is preliminary data.</text>
</comment>
<feature type="region of interest" description="Disordered" evidence="1">
    <location>
        <begin position="183"/>
        <end position="249"/>
    </location>
</feature>
<evidence type="ECO:0000256" key="1">
    <source>
        <dbReference type="SAM" id="MobiDB-lite"/>
    </source>
</evidence>
<dbReference type="EMBL" id="JARBHB010000015">
    <property type="protein sequence ID" value="KAJ8867967.1"/>
    <property type="molecule type" value="Genomic_DNA"/>
</dbReference>
<reference evidence="2 3" key="1">
    <citation type="submission" date="2023-02" db="EMBL/GenBank/DDBJ databases">
        <title>LHISI_Scaffold_Assembly.</title>
        <authorList>
            <person name="Stuart O.P."/>
            <person name="Cleave R."/>
            <person name="Magrath M.J.L."/>
            <person name="Mikheyev A.S."/>
        </authorList>
    </citation>
    <scope>NUCLEOTIDE SEQUENCE [LARGE SCALE GENOMIC DNA]</scope>
    <source>
        <strain evidence="2">Daus_M_001</strain>
        <tissue evidence="2">Leg muscle</tissue>
    </source>
</reference>
<proteinExistence type="predicted"/>
<feature type="region of interest" description="Disordered" evidence="1">
    <location>
        <begin position="1"/>
        <end position="48"/>
    </location>
</feature>